<accession>A0A1V5ZLT2</accession>
<sequence length="42" mass="4827">MGVNVVEHEIPAELQAKAEEYREKMIDAATMFDDELADKFLE</sequence>
<keyword evidence="1" id="KW-0648">Protein biosynthesis</keyword>
<dbReference type="AlphaFoldDB" id="A0A1V5ZLT2"/>
<evidence type="ECO:0000313" key="1">
    <source>
        <dbReference type="EMBL" id="OQB41179.1"/>
    </source>
</evidence>
<organism evidence="1">
    <name type="scientific">candidate division CPR1 bacterium ADurb.Bin160</name>
    <dbReference type="NCBI Taxonomy" id="1852826"/>
    <lineage>
        <taxon>Bacteria</taxon>
        <taxon>candidate division CPR1</taxon>
    </lineage>
</organism>
<reference evidence="1" key="1">
    <citation type="submission" date="2017-02" db="EMBL/GenBank/DDBJ databases">
        <title>Delving into the versatile metabolic prowess of the omnipresent phylum Bacteroidetes.</title>
        <authorList>
            <person name="Nobu M.K."/>
            <person name="Mei R."/>
            <person name="Narihiro T."/>
            <person name="Kuroda K."/>
            <person name="Liu W.-T."/>
        </authorList>
    </citation>
    <scope>NUCLEOTIDE SEQUENCE</scope>
    <source>
        <strain evidence="1">ADurb.Bin160</strain>
    </source>
</reference>
<dbReference type="GO" id="GO:0003746">
    <property type="term" value="F:translation elongation factor activity"/>
    <property type="evidence" value="ECO:0007669"/>
    <property type="project" value="UniProtKB-KW"/>
</dbReference>
<keyword evidence="1" id="KW-0251">Elongation factor</keyword>
<dbReference type="Proteomes" id="UP000485621">
    <property type="component" value="Unassembled WGS sequence"/>
</dbReference>
<dbReference type="Gene3D" id="3.40.50.300">
    <property type="entry name" value="P-loop containing nucleotide triphosphate hydrolases"/>
    <property type="match status" value="1"/>
</dbReference>
<name>A0A1V5ZLT2_9BACT</name>
<dbReference type="InterPro" id="IPR027417">
    <property type="entry name" value="P-loop_NTPase"/>
</dbReference>
<proteinExistence type="predicted"/>
<dbReference type="EMBL" id="MWDB01000022">
    <property type="protein sequence ID" value="OQB41179.1"/>
    <property type="molecule type" value="Genomic_DNA"/>
</dbReference>
<protein>
    <submittedName>
        <fullName evidence="1">Elongation factor G</fullName>
    </submittedName>
</protein>
<gene>
    <name evidence="1" type="ORF">BWY04_00986</name>
</gene>
<comment type="caution">
    <text evidence="1">The sequence shown here is derived from an EMBL/GenBank/DDBJ whole genome shotgun (WGS) entry which is preliminary data.</text>
</comment>